<feature type="non-terminal residue" evidence="2">
    <location>
        <position position="1"/>
    </location>
</feature>
<organism evidence="2">
    <name type="scientific">marine sediment metagenome</name>
    <dbReference type="NCBI Taxonomy" id="412755"/>
    <lineage>
        <taxon>unclassified sequences</taxon>
        <taxon>metagenomes</taxon>
        <taxon>ecological metagenomes</taxon>
    </lineage>
</organism>
<proteinExistence type="predicted"/>
<gene>
    <name evidence="2" type="ORF">LCGC14_2721650</name>
</gene>
<accession>A0A0F8Z9U3</accession>
<evidence type="ECO:0000313" key="2">
    <source>
        <dbReference type="EMBL" id="KKK90572.1"/>
    </source>
</evidence>
<evidence type="ECO:0000256" key="1">
    <source>
        <dbReference type="SAM" id="MobiDB-lite"/>
    </source>
</evidence>
<protein>
    <submittedName>
        <fullName evidence="2">Uncharacterized protein</fullName>
    </submittedName>
</protein>
<feature type="compositionally biased region" description="Pro residues" evidence="1">
    <location>
        <begin position="10"/>
        <end position="20"/>
    </location>
</feature>
<sequence length="215" mass="24061">SLTVRKVKYAPPPDPLPDPPPVWPVEGEYEWDGDEFEAFAYFGNEIKDYIDSFTEVAGEVPTLETTFLQAFRQQGIWIVELPDVDGGGGPQQFRFKEHGVLSDFFGAVSWDGNDEGPTILIMKPYELRVTPFHVQIVDGHLYEYASNTQRKVTSIASGESEHQVIIPSYRIDGLIYATRPIGGGVTGLAGDLPDDPIWLDDNRDGRAWARMFVQP</sequence>
<feature type="region of interest" description="Disordered" evidence="1">
    <location>
        <begin position="1"/>
        <end position="20"/>
    </location>
</feature>
<name>A0A0F8Z9U3_9ZZZZ</name>
<reference evidence="2" key="1">
    <citation type="journal article" date="2015" name="Nature">
        <title>Complex archaea that bridge the gap between prokaryotes and eukaryotes.</title>
        <authorList>
            <person name="Spang A."/>
            <person name="Saw J.H."/>
            <person name="Jorgensen S.L."/>
            <person name="Zaremba-Niedzwiedzka K."/>
            <person name="Martijn J."/>
            <person name="Lind A.E."/>
            <person name="van Eijk R."/>
            <person name="Schleper C."/>
            <person name="Guy L."/>
            <person name="Ettema T.J."/>
        </authorList>
    </citation>
    <scope>NUCLEOTIDE SEQUENCE</scope>
</reference>
<comment type="caution">
    <text evidence="2">The sequence shown here is derived from an EMBL/GenBank/DDBJ whole genome shotgun (WGS) entry which is preliminary data.</text>
</comment>
<dbReference type="AlphaFoldDB" id="A0A0F8Z9U3"/>
<dbReference type="EMBL" id="LAZR01049040">
    <property type="protein sequence ID" value="KKK90572.1"/>
    <property type="molecule type" value="Genomic_DNA"/>
</dbReference>